<accession>A0AAD9LEX5</accession>
<dbReference type="AlphaFoldDB" id="A0AAD9LEX5"/>
<organism evidence="2 3">
    <name type="scientific">Babesia divergens</name>
    <dbReference type="NCBI Taxonomy" id="32595"/>
    <lineage>
        <taxon>Eukaryota</taxon>
        <taxon>Sar</taxon>
        <taxon>Alveolata</taxon>
        <taxon>Apicomplexa</taxon>
        <taxon>Aconoidasida</taxon>
        <taxon>Piroplasmida</taxon>
        <taxon>Babesiidae</taxon>
        <taxon>Babesia</taxon>
    </lineage>
</organism>
<keyword evidence="3" id="KW-1185">Reference proteome</keyword>
<name>A0AAD9LEX5_BABDI</name>
<comment type="caution">
    <text evidence="2">The sequence shown here is derived from an EMBL/GenBank/DDBJ whole genome shotgun (WGS) entry which is preliminary data.</text>
</comment>
<reference evidence="2" key="2">
    <citation type="submission" date="2021-05" db="EMBL/GenBank/DDBJ databases">
        <authorList>
            <person name="Pain A."/>
        </authorList>
    </citation>
    <scope>NUCLEOTIDE SEQUENCE</scope>
    <source>
        <strain evidence="2">1802A</strain>
    </source>
</reference>
<proteinExistence type="predicted"/>
<protein>
    <submittedName>
        <fullName evidence="2">Uncharacterized protein</fullName>
    </submittedName>
</protein>
<evidence type="ECO:0000256" key="1">
    <source>
        <dbReference type="SAM" id="MobiDB-lite"/>
    </source>
</evidence>
<dbReference type="Proteomes" id="UP001195914">
    <property type="component" value="Unassembled WGS sequence"/>
</dbReference>
<dbReference type="InterPro" id="IPR015157">
    <property type="entry name" value="TMA7"/>
</dbReference>
<gene>
    <name evidence="2" type="ORF">X943_001757</name>
</gene>
<reference evidence="2" key="1">
    <citation type="journal article" date="2014" name="Nucleic Acids Res.">
        <title>The evolutionary dynamics of variant antigen genes in Babesia reveal a history of genomic innovation underlying host-parasite interaction.</title>
        <authorList>
            <person name="Jackson A.P."/>
            <person name="Otto T.D."/>
            <person name="Darby A."/>
            <person name="Ramaprasad A."/>
            <person name="Xia D."/>
            <person name="Echaide I.E."/>
            <person name="Farber M."/>
            <person name="Gahlot S."/>
            <person name="Gamble J."/>
            <person name="Gupta D."/>
            <person name="Gupta Y."/>
            <person name="Jackson L."/>
            <person name="Malandrin L."/>
            <person name="Malas T.B."/>
            <person name="Moussa E."/>
            <person name="Nair M."/>
            <person name="Reid A.J."/>
            <person name="Sanders M."/>
            <person name="Sharma J."/>
            <person name="Tracey A."/>
            <person name="Quail M.A."/>
            <person name="Weir W."/>
            <person name="Wastling J.M."/>
            <person name="Hall N."/>
            <person name="Willadsen P."/>
            <person name="Lingelbach K."/>
            <person name="Shiels B."/>
            <person name="Tait A."/>
            <person name="Berriman M."/>
            <person name="Allred D.R."/>
            <person name="Pain A."/>
        </authorList>
    </citation>
    <scope>NUCLEOTIDE SEQUENCE</scope>
    <source>
        <strain evidence="2">1802A</strain>
    </source>
</reference>
<feature type="compositionally biased region" description="Basic residues" evidence="1">
    <location>
        <begin position="8"/>
        <end position="17"/>
    </location>
</feature>
<feature type="region of interest" description="Disordered" evidence="1">
    <location>
        <begin position="1"/>
        <end position="53"/>
    </location>
</feature>
<sequence>MPAGTQGGKKKPLKAPKKVTVETEEDIEFKKNKWKRRKTARKELLQKQAAKKK</sequence>
<evidence type="ECO:0000313" key="3">
    <source>
        <dbReference type="Proteomes" id="UP001195914"/>
    </source>
</evidence>
<dbReference type="EMBL" id="JAHBMH010000073">
    <property type="protein sequence ID" value="KAK1932994.1"/>
    <property type="molecule type" value="Genomic_DNA"/>
</dbReference>
<dbReference type="Pfam" id="PF09072">
    <property type="entry name" value="TMA7"/>
    <property type="match status" value="1"/>
</dbReference>
<evidence type="ECO:0000313" key="2">
    <source>
        <dbReference type="EMBL" id="KAK1932994.1"/>
    </source>
</evidence>